<dbReference type="AlphaFoldDB" id="A0A562XEQ5"/>
<proteinExistence type="predicted"/>
<dbReference type="InterPro" id="IPR019734">
    <property type="entry name" value="TPR_rpt"/>
</dbReference>
<gene>
    <name evidence="3" type="ORF">YZ82_04540</name>
</gene>
<keyword evidence="2" id="KW-0472">Membrane</keyword>
<protein>
    <submittedName>
        <fullName evidence="3">Uncharacterized protein</fullName>
    </submittedName>
</protein>
<evidence type="ECO:0000313" key="4">
    <source>
        <dbReference type="Proteomes" id="UP000321812"/>
    </source>
</evidence>
<dbReference type="Proteomes" id="UP000321812">
    <property type="component" value="Unassembled WGS sequence"/>
</dbReference>
<dbReference type="EMBL" id="VOAP01000013">
    <property type="protein sequence ID" value="TWO20590.1"/>
    <property type="molecule type" value="Genomic_DNA"/>
</dbReference>
<feature type="transmembrane region" description="Helical" evidence="2">
    <location>
        <begin position="12"/>
        <end position="37"/>
    </location>
</feature>
<dbReference type="Pfam" id="PF13176">
    <property type="entry name" value="TPR_7"/>
    <property type="match status" value="1"/>
</dbReference>
<organism evidence="3 4">
    <name type="scientific">Campylobacter hyointestinalis</name>
    <dbReference type="NCBI Taxonomy" id="198"/>
    <lineage>
        <taxon>Bacteria</taxon>
        <taxon>Pseudomonadati</taxon>
        <taxon>Campylobacterota</taxon>
        <taxon>Epsilonproteobacteria</taxon>
        <taxon>Campylobacterales</taxon>
        <taxon>Campylobacteraceae</taxon>
        <taxon>Campylobacter</taxon>
    </lineage>
</organism>
<dbReference type="RefSeq" id="WP_147497210.1">
    <property type="nucleotide sequence ID" value="NZ_VOAP01000013.1"/>
</dbReference>
<sequence>MDFFFIEYRDPIFGLIVLFAAVLLVAISSYALGIWGVKDENRSIEKFVKKFEKSSGLSQKHKNMLLDLDIDINSLSVLALTFAKSGDFDKAISVYLVALEKSKDKKEREFLLTSLGKIYIKAGFLKRASDMFLEAIKLKARNDEALRYLSVCYEKLRMYKNCLETLDALDEQGVIDKAEIAYTKALILRDEPMKFDEKIKGFLELSDDFEPLKRMALEQFIKNGEPLSSLSVFPKLDICKDLMFRLKEPVNLQDSEFRQFFKSLNLIKDEIEIEDFNLSLFKAAKDNGINATLSFSYFCSQCKTSYPIFFYRCPNCVRLGSCKILTQISKDEIENSMPF</sequence>
<feature type="repeat" description="TPR" evidence="1">
    <location>
        <begin position="109"/>
        <end position="142"/>
    </location>
</feature>
<evidence type="ECO:0000313" key="3">
    <source>
        <dbReference type="EMBL" id="TWO20590.1"/>
    </source>
</evidence>
<evidence type="ECO:0000256" key="2">
    <source>
        <dbReference type="SAM" id="Phobius"/>
    </source>
</evidence>
<dbReference type="PROSITE" id="PS50005">
    <property type="entry name" value="TPR"/>
    <property type="match status" value="1"/>
</dbReference>
<dbReference type="SUPFAM" id="SSF48452">
    <property type="entry name" value="TPR-like"/>
    <property type="match status" value="1"/>
</dbReference>
<evidence type="ECO:0000256" key="1">
    <source>
        <dbReference type="PROSITE-ProRule" id="PRU00339"/>
    </source>
</evidence>
<comment type="caution">
    <text evidence="3">The sequence shown here is derived from an EMBL/GenBank/DDBJ whole genome shotgun (WGS) entry which is preliminary data.</text>
</comment>
<accession>A0A562XEQ5</accession>
<reference evidence="3 4" key="1">
    <citation type="submission" date="2019-07" db="EMBL/GenBank/DDBJ databases">
        <title>Rapid identification of Enteric Bacteria from Whole Genome Sequences (WGS) using Average Nucleotide Identity (ANI).</title>
        <authorList>
            <person name="Lane C."/>
        </authorList>
    </citation>
    <scope>NUCLEOTIDE SEQUENCE [LARGE SCALE GENOMIC DNA]</scope>
    <source>
        <strain evidence="3 4">D2411</strain>
    </source>
</reference>
<dbReference type="Gene3D" id="1.25.40.10">
    <property type="entry name" value="Tetratricopeptide repeat domain"/>
    <property type="match status" value="1"/>
</dbReference>
<name>A0A562XEQ5_CAMHY</name>
<keyword evidence="2" id="KW-1133">Transmembrane helix</keyword>
<keyword evidence="2" id="KW-0812">Transmembrane</keyword>
<keyword evidence="1" id="KW-0802">TPR repeat</keyword>
<dbReference type="InterPro" id="IPR011990">
    <property type="entry name" value="TPR-like_helical_dom_sf"/>
</dbReference>